<organism evidence="1 2">
    <name type="scientific">Bacteriovorax stolpii</name>
    <name type="common">Bdellovibrio stolpii</name>
    <dbReference type="NCBI Taxonomy" id="960"/>
    <lineage>
        <taxon>Bacteria</taxon>
        <taxon>Pseudomonadati</taxon>
        <taxon>Bdellovibrionota</taxon>
        <taxon>Bacteriovoracia</taxon>
        <taxon>Bacteriovoracales</taxon>
        <taxon>Bacteriovoracaceae</taxon>
        <taxon>Bacteriovorax</taxon>
    </lineage>
</organism>
<gene>
    <name evidence="1" type="ORF">C0V70_12250</name>
</gene>
<evidence type="ECO:0000313" key="2">
    <source>
        <dbReference type="Proteomes" id="UP000235584"/>
    </source>
</evidence>
<sequence>MARYLFVLLLLTALFPTLLFAGIPGIEIKGVLERELKTTYLQSLEQKFGECGDNPESCLSLQNGEYQVLNLPKKEMCFPYTTCGFYKCMENKYQCDSVGVNYFTELAHPTCSAYVKNIEDKKFTKAGVEWIYTVMVCLQKGLVDECEVKGNCPTSGNLKERKKTCDHITEFTLSYHPGCYINSGVGVCKLPLQDKTNIWKTVSPYLTARERQEAYKVIFHCLNPIKK</sequence>
<dbReference type="AlphaFoldDB" id="A0A2K9NTK9"/>
<protein>
    <submittedName>
        <fullName evidence="1">Uncharacterized protein</fullName>
    </submittedName>
</protein>
<dbReference type="OrthoDB" id="5294683at2"/>
<accession>A0A2K9NTK9</accession>
<proteinExistence type="predicted"/>
<name>A0A2K9NTK9_BACTC</name>
<keyword evidence="2" id="KW-1185">Reference proteome</keyword>
<reference evidence="1 2" key="1">
    <citation type="submission" date="2018-01" db="EMBL/GenBank/DDBJ databases">
        <title>Complete genome sequence of Bacteriovorax stolpii DSM12778.</title>
        <authorList>
            <person name="Tang B."/>
            <person name="Chang J."/>
        </authorList>
    </citation>
    <scope>NUCLEOTIDE SEQUENCE [LARGE SCALE GENOMIC DNA]</scope>
    <source>
        <strain evidence="1 2">DSM 12778</strain>
    </source>
</reference>
<evidence type="ECO:0000313" key="1">
    <source>
        <dbReference type="EMBL" id="AUN98859.1"/>
    </source>
</evidence>
<dbReference type="RefSeq" id="WP_102244150.1">
    <property type="nucleotide sequence ID" value="NZ_CP025704.1"/>
</dbReference>
<dbReference type="EMBL" id="CP025704">
    <property type="protein sequence ID" value="AUN98859.1"/>
    <property type="molecule type" value="Genomic_DNA"/>
</dbReference>
<dbReference type="KEGG" id="bsto:C0V70_12250"/>
<dbReference type="Proteomes" id="UP000235584">
    <property type="component" value="Chromosome"/>
</dbReference>